<evidence type="ECO:0000313" key="4">
    <source>
        <dbReference type="EMBL" id="SEO26047.1"/>
    </source>
</evidence>
<keyword evidence="1" id="KW-0812">Transmembrane</keyword>
<protein>
    <submittedName>
        <fullName evidence="4">Uncharacterized membrane protein YvbJ</fullName>
    </submittedName>
</protein>
<reference evidence="4 5" key="1">
    <citation type="submission" date="2016-10" db="EMBL/GenBank/DDBJ databases">
        <authorList>
            <person name="de Groot N.N."/>
        </authorList>
    </citation>
    <scope>NUCLEOTIDE SEQUENCE [LARGE SCALE GENOMIC DNA]</scope>
    <source>
        <strain evidence="4 5">CGMCC 1.10434</strain>
    </source>
</reference>
<evidence type="ECO:0000259" key="2">
    <source>
        <dbReference type="Pfam" id="PF22813"/>
    </source>
</evidence>
<organism evidence="4 5">
    <name type="scientific">Amphibacillus marinus</name>
    <dbReference type="NCBI Taxonomy" id="872970"/>
    <lineage>
        <taxon>Bacteria</taxon>
        <taxon>Bacillati</taxon>
        <taxon>Bacillota</taxon>
        <taxon>Bacilli</taxon>
        <taxon>Bacillales</taxon>
        <taxon>Bacillaceae</taxon>
        <taxon>Amphibacillus</taxon>
    </lineage>
</organism>
<dbReference type="Proteomes" id="UP000199300">
    <property type="component" value="Unassembled WGS sequence"/>
</dbReference>
<dbReference type="InterPro" id="IPR054529">
    <property type="entry name" value="TcaA_2nd"/>
</dbReference>
<gene>
    <name evidence="4" type="ORF">SAMN04488134_105168</name>
</gene>
<keyword evidence="1" id="KW-1133">Transmembrane helix</keyword>
<dbReference type="STRING" id="872970.SAMN04488134_105168"/>
<dbReference type="GO" id="GO:0005886">
    <property type="term" value="C:plasma membrane"/>
    <property type="evidence" value="ECO:0007669"/>
    <property type="project" value="UniProtKB-SubCell"/>
</dbReference>
<evidence type="ECO:0000256" key="1">
    <source>
        <dbReference type="SAM" id="Phobius"/>
    </source>
</evidence>
<dbReference type="EMBL" id="FODJ01000005">
    <property type="protein sequence ID" value="SEO26047.1"/>
    <property type="molecule type" value="Genomic_DNA"/>
</dbReference>
<dbReference type="PANTHER" id="PTHR40038:SF1">
    <property type="entry name" value="MEMBRANE-ASSOCIATED PROTEIN TCAA"/>
    <property type="match status" value="1"/>
</dbReference>
<evidence type="ECO:0000259" key="3">
    <source>
        <dbReference type="Pfam" id="PF22820"/>
    </source>
</evidence>
<dbReference type="Pfam" id="PF22820">
    <property type="entry name" value="TcaA_3rd_4th"/>
    <property type="match status" value="1"/>
</dbReference>
<accession>A0A1H8N904</accession>
<feature type="transmembrane region" description="Helical" evidence="1">
    <location>
        <begin position="49"/>
        <end position="70"/>
    </location>
</feature>
<sequence length="441" mass="49815">MICQNCGEQTVQHSTTCAVCSQPLANKEDELIECSQDQQLFSKRQKIKLAITLGTILCLAALYFGLAHYYRIDAQVDRYMQLLERGDAEELADVLDTVNPDFTINKANISPLLQLAEEAHYINELAARLKHGKDGFDQQYELYLLQSGRFFGLFNRYQLMVTPIYLEVNSDANGAFLFVNGESYNQYQTEHQISIGPVAPGVHLFEVQMDQSGAFYNQEQLTLLGQGGQLVHVFVPIDGIMIRVRSNVESAEVYLNDDHIGQLTDYEGEFGPFDYQEGSELSLRKVFPSGSHVSDVVPVSEGSMDYMFDLAQVFDSDIEHFVQAFYFNLEAFSREPSEANAAQIEAALFNGKDNSLYQELYEQAASSDPNLKGLYLRSNVEMIEWVDVNTYQVDYQLTREEIFDHNSGKSDIVDVMTVSGLINYNPDTEQIKLQAIKEIGD</sequence>
<dbReference type="AlphaFoldDB" id="A0A1H8N904"/>
<proteinExistence type="predicted"/>
<dbReference type="Pfam" id="PF22813">
    <property type="entry name" value="TcaA_2nd"/>
    <property type="match status" value="1"/>
</dbReference>
<feature type="domain" description="TcaA second" evidence="2">
    <location>
        <begin position="73"/>
        <end position="161"/>
    </location>
</feature>
<dbReference type="OrthoDB" id="1682769at2"/>
<keyword evidence="5" id="KW-1185">Reference proteome</keyword>
<dbReference type="InterPro" id="IPR054530">
    <property type="entry name" value="TcaA_4th"/>
</dbReference>
<evidence type="ECO:0000313" key="5">
    <source>
        <dbReference type="Proteomes" id="UP000199300"/>
    </source>
</evidence>
<dbReference type="PANTHER" id="PTHR40038">
    <property type="entry name" value="MEMBRANE-ASSOCIATED PROTEIN TCAA"/>
    <property type="match status" value="1"/>
</dbReference>
<feature type="domain" description="TcaA 4th" evidence="3">
    <location>
        <begin position="238"/>
        <end position="306"/>
    </location>
</feature>
<name>A0A1H8N904_9BACI</name>
<dbReference type="RefSeq" id="WP_091497062.1">
    <property type="nucleotide sequence ID" value="NZ_FODJ01000005.1"/>
</dbReference>
<keyword evidence="1" id="KW-0472">Membrane</keyword>